<organism evidence="2 3">
    <name type="scientific">Alkalibaculum sporogenes</name>
    <dbReference type="NCBI Taxonomy" id="2655001"/>
    <lineage>
        <taxon>Bacteria</taxon>
        <taxon>Bacillati</taxon>
        <taxon>Bacillota</taxon>
        <taxon>Clostridia</taxon>
        <taxon>Eubacteriales</taxon>
        <taxon>Eubacteriaceae</taxon>
        <taxon>Alkalibaculum</taxon>
    </lineage>
</organism>
<keyword evidence="1" id="KW-0812">Transmembrane</keyword>
<evidence type="ECO:0000313" key="3">
    <source>
        <dbReference type="Proteomes" id="UP000440004"/>
    </source>
</evidence>
<evidence type="ECO:0000256" key="1">
    <source>
        <dbReference type="SAM" id="Phobius"/>
    </source>
</evidence>
<name>A0A6A7KA00_9FIRM</name>
<gene>
    <name evidence="2" type="ORF">GC105_11275</name>
</gene>
<dbReference type="RefSeq" id="WP_152804809.1">
    <property type="nucleotide sequence ID" value="NZ_WHNX01000017.1"/>
</dbReference>
<keyword evidence="1" id="KW-1133">Transmembrane helix</keyword>
<sequence length="138" mass="15233">MKNNEILSARAWGIIIGIVGIIIGVIFATYNWSAYAEANLTFPANTQTRYSDYLNIGSSVDVAAAQDYGSTSCKYNVYYMKRGASQWTTIKNGLNFSRNDSAKVIGSYSAGKFRDVRIKGYKTYGTSSSSKLLVYVGW</sequence>
<dbReference type="AlphaFoldDB" id="A0A6A7KA00"/>
<comment type="caution">
    <text evidence="2">The sequence shown here is derived from an EMBL/GenBank/DDBJ whole genome shotgun (WGS) entry which is preliminary data.</text>
</comment>
<dbReference type="Proteomes" id="UP000440004">
    <property type="component" value="Unassembled WGS sequence"/>
</dbReference>
<feature type="transmembrane region" description="Helical" evidence="1">
    <location>
        <begin position="12"/>
        <end position="32"/>
    </location>
</feature>
<reference evidence="2 3" key="1">
    <citation type="submission" date="2019-10" db="EMBL/GenBank/DDBJ databases">
        <title>Alkalibaculum tamaniensis sp.nov., a new alkaliphilic acetogen, isolated on methoxylated aromatics from a mud volcano.</title>
        <authorList>
            <person name="Khomyakova M.A."/>
            <person name="Merkel A.Y."/>
            <person name="Bonch-Osmolovskaya E.A."/>
            <person name="Slobodkin A.I."/>
        </authorList>
    </citation>
    <scope>NUCLEOTIDE SEQUENCE [LARGE SCALE GENOMIC DNA]</scope>
    <source>
        <strain evidence="2 3">M08DMB</strain>
    </source>
</reference>
<keyword evidence="3" id="KW-1185">Reference proteome</keyword>
<accession>A0A6A7KA00</accession>
<protein>
    <submittedName>
        <fullName evidence="2">Uncharacterized protein</fullName>
    </submittedName>
</protein>
<dbReference type="EMBL" id="WHNX01000017">
    <property type="protein sequence ID" value="MPW26369.1"/>
    <property type="molecule type" value="Genomic_DNA"/>
</dbReference>
<keyword evidence="1" id="KW-0472">Membrane</keyword>
<proteinExistence type="predicted"/>
<evidence type="ECO:0000313" key="2">
    <source>
        <dbReference type="EMBL" id="MPW26369.1"/>
    </source>
</evidence>